<dbReference type="PANTHER" id="PTHR36433">
    <property type="entry name" value="HYPOTHETICAL CYTOSOLIC PROTEIN"/>
    <property type="match status" value="1"/>
</dbReference>
<dbReference type="Pfam" id="PF06486">
    <property type="entry name" value="DUF1093"/>
    <property type="match status" value="1"/>
</dbReference>
<dbReference type="Proteomes" id="UP001203665">
    <property type="component" value="Unassembled WGS sequence"/>
</dbReference>
<dbReference type="RefSeq" id="WP_251607976.1">
    <property type="nucleotide sequence ID" value="NZ_JAMQJY010000001.1"/>
</dbReference>
<reference evidence="1" key="1">
    <citation type="submission" date="2022-06" db="EMBL/GenBank/DDBJ databases">
        <title>Alkalicoccobacillus porphyridii sp. nov., isolated from a marine red alga, Porphyridium purpureum and reclassification of Shouchella plakortidis and Shouchella gibsonii as Alkalicoccobacillus plakortidis comb. nov. and Alkalicoccobacillus gibsonii comb. nov.</title>
        <authorList>
            <person name="Kim K.H."/>
            <person name="Lee J.K."/>
            <person name="Han D.M."/>
            <person name="Baek J.H."/>
            <person name="Jeon C.O."/>
        </authorList>
    </citation>
    <scope>NUCLEOTIDE SEQUENCE</scope>
    <source>
        <strain evidence="1">DSM 19153</strain>
    </source>
</reference>
<evidence type="ECO:0000313" key="2">
    <source>
        <dbReference type="Proteomes" id="UP001203665"/>
    </source>
</evidence>
<name>A0ABT0XJV7_9BACI</name>
<organism evidence="1 2">
    <name type="scientific">Alkalicoccobacillus plakortidis</name>
    <dbReference type="NCBI Taxonomy" id="444060"/>
    <lineage>
        <taxon>Bacteria</taxon>
        <taxon>Bacillati</taxon>
        <taxon>Bacillota</taxon>
        <taxon>Bacilli</taxon>
        <taxon>Bacillales</taxon>
        <taxon>Bacillaceae</taxon>
        <taxon>Alkalicoccobacillus</taxon>
    </lineage>
</organism>
<dbReference type="NCBIfam" id="TIGR01655">
    <property type="entry name" value="yxeA_fam"/>
    <property type="match status" value="1"/>
</dbReference>
<keyword evidence="2" id="KW-1185">Reference proteome</keyword>
<evidence type="ECO:0000313" key="1">
    <source>
        <dbReference type="EMBL" id="MCM2676188.1"/>
    </source>
</evidence>
<dbReference type="EMBL" id="JAMQJY010000001">
    <property type="protein sequence ID" value="MCM2676188.1"/>
    <property type="molecule type" value="Genomic_DNA"/>
</dbReference>
<gene>
    <name evidence="1" type="ORF">NDM98_12240</name>
</gene>
<protein>
    <submittedName>
        <fullName evidence="1">YxeA family protein</fullName>
    </submittedName>
</protein>
<comment type="caution">
    <text evidence="1">The sequence shown here is derived from an EMBL/GenBank/DDBJ whole genome shotgun (WGS) entry which is preliminary data.</text>
</comment>
<accession>A0ABT0XJV7</accession>
<proteinExistence type="predicted"/>
<dbReference type="InterPro" id="IPR036166">
    <property type="entry name" value="YxeA-like_sf"/>
</dbReference>
<dbReference type="Gene3D" id="2.40.50.480">
    <property type="match status" value="1"/>
</dbReference>
<dbReference type="SUPFAM" id="SSF159121">
    <property type="entry name" value="BC4932-like"/>
    <property type="match status" value="1"/>
</dbReference>
<dbReference type="PANTHER" id="PTHR36433:SF2">
    <property type="entry name" value="YXEA FAMILY PROTEIN"/>
    <property type="match status" value="1"/>
</dbReference>
<dbReference type="InterPro" id="IPR006542">
    <property type="entry name" value="DUF1093"/>
</dbReference>
<sequence>MMKKVGITVICLIVAAVAGYMIFNSLQEDDYYVKIVDEGVAIEEGPEQANHRNYETLGITENGESGTIEFMGMKKLRIGAYLKVKMRDDHAVTYEEVSESDVPADIKTELDNQ</sequence>